<evidence type="ECO:0000256" key="4">
    <source>
        <dbReference type="ARBA" id="ARBA00022989"/>
    </source>
</evidence>
<reference evidence="8" key="1">
    <citation type="journal article" date="2009" name="Rice">
        <title>De Novo Next Generation Sequencing of Plant Genomes.</title>
        <authorList>
            <person name="Rounsley S."/>
            <person name="Marri P.R."/>
            <person name="Yu Y."/>
            <person name="He R."/>
            <person name="Sisneros N."/>
            <person name="Goicoechea J.L."/>
            <person name="Lee S.J."/>
            <person name="Angelova A."/>
            <person name="Kudrna D."/>
            <person name="Luo M."/>
            <person name="Affourtit J."/>
            <person name="Desany B."/>
            <person name="Knight J."/>
            <person name="Niazi F."/>
            <person name="Egholm M."/>
            <person name="Wing R.A."/>
        </authorList>
    </citation>
    <scope>NUCLEOTIDE SEQUENCE [LARGE SCALE GENOMIC DNA]</scope>
    <source>
        <strain evidence="8">cv. IRGC 105608</strain>
    </source>
</reference>
<dbReference type="Gramene" id="OBART11G21520.1">
    <property type="protein sequence ID" value="OBART11G21520.1"/>
    <property type="gene ID" value="OBART11G21520"/>
</dbReference>
<dbReference type="PANTHER" id="PTHR48063">
    <property type="entry name" value="LRR RECEPTOR-LIKE KINASE"/>
    <property type="match status" value="1"/>
</dbReference>
<dbReference type="AlphaFoldDB" id="A0A0D3HPI5"/>
<name>A0A0D3HPI5_9ORYZ</name>
<keyword evidence="2 7" id="KW-0812">Transmembrane</keyword>
<keyword evidence="5 7" id="KW-0472">Membrane</keyword>
<accession>A0A0D3HPI5</accession>
<evidence type="ECO:0000256" key="2">
    <source>
        <dbReference type="ARBA" id="ARBA00022692"/>
    </source>
</evidence>
<evidence type="ECO:0000256" key="7">
    <source>
        <dbReference type="SAM" id="Phobius"/>
    </source>
</evidence>
<dbReference type="HOGENOM" id="CLU_998798_0_0_1"/>
<evidence type="ECO:0000313" key="8">
    <source>
        <dbReference type="EnsemblPlants" id="OBART11G21520.1"/>
    </source>
</evidence>
<feature type="transmembrane region" description="Helical" evidence="7">
    <location>
        <begin position="6"/>
        <end position="24"/>
    </location>
</feature>
<reference evidence="8" key="2">
    <citation type="submission" date="2015-03" db="UniProtKB">
        <authorList>
            <consortium name="EnsemblPlants"/>
        </authorList>
    </citation>
    <scope>IDENTIFICATION</scope>
</reference>
<keyword evidence="4 7" id="KW-1133">Transmembrane helix</keyword>
<protein>
    <submittedName>
        <fullName evidence="8">Uncharacterized protein</fullName>
    </submittedName>
</protein>
<evidence type="ECO:0000256" key="3">
    <source>
        <dbReference type="ARBA" id="ARBA00022729"/>
    </source>
</evidence>
<proteinExistence type="predicted"/>
<dbReference type="InterPro" id="IPR022146">
    <property type="entry name" value="DUF3678"/>
</dbReference>
<evidence type="ECO:0000256" key="1">
    <source>
        <dbReference type="ARBA" id="ARBA00004479"/>
    </source>
</evidence>
<organism evidence="8">
    <name type="scientific">Oryza barthii</name>
    <dbReference type="NCBI Taxonomy" id="65489"/>
    <lineage>
        <taxon>Eukaryota</taxon>
        <taxon>Viridiplantae</taxon>
        <taxon>Streptophyta</taxon>
        <taxon>Embryophyta</taxon>
        <taxon>Tracheophyta</taxon>
        <taxon>Spermatophyta</taxon>
        <taxon>Magnoliopsida</taxon>
        <taxon>Liliopsida</taxon>
        <taxon>Poales</taxon>
        <taxon>Poaceae</taxon>
        <taxon>BOP clade</taxon>
        <taxon>Oryzoideae</taxon>
        <taxon>Oryzeae</taxon>
        <taxon>Oryzinae</taxon>
        <taxon>Oryza</taxon>
    </lineage>
</organism>
<sequence>MFFYFGLVSGFVVGLWVVFCAILFKRSWRVAYFRQFDKLYDKAYVFVAITWTITGLRRPSPRRYLRDSGIGIDSAYTSSSRLAHFWLDHPFKRVAKMISATDRHRARVYAIKLWVAATAAARGPPLLAVGTLRDALLSVPHCRWSSRRCIDMSCSCVVFSDRSFAAFIIFLAVCELTTSSSALVMVSRSGSSSSISSTATASPSCHYRRSRPVVQLPLHGYQCRRSCRWSCYFRRRISLDYISLFSGNCALLRQFSLYAVLAPRPSRKPSLLVSSDIGV</sequence>
<keyword evidence="9" id="KW-1185">Reference proteome</keyword>
<keyword evidence="6" id="KW-0325">Glycoprotein</keyword>
<dbReference type="InterPro" id="IPR046956">
    <property type="entry name" value="RLP23-like"/>
</dbReference>
<dbReference type="Proteomes" id="UP000026960">
    <property type="component" value="Chromosome 11"/>
</dbReference>
<dbReference type="PANTHER" id="PTHR48063:SF95">
    <property type="entry name" value="OS11G0564900 PROTEIN"/>
    <property type="match status" value="1"/>
</dbReference>
<evidence type="ECO:0000313" key="9">
    <source>
        <dbReference type="Proteomes" id="UP000026960"/>
    </source>
</evidence>
<evidence type="ECO:0000256" key="6">
    <source>
        <dbReference type="ARBA" id="ARBA00023180"/>
    </source>
</evidence>
<evidence type="ECO:0000256" key="5">
    <source>
        <dbReference type="ARBA" id="ARBA00023136"/>
    </source>
</evidence>
<dbReference type="GO" id="GO:0016020">
    <property type="term" value="C:membrane"/>
    <property type="evidence" value="ECO:0007669"/>
    <property type="project" value="UniProtKB-SubCell"/>
</dbReference>
<dbReference type="Pfam" id="PF12435">
    <property type="entry name" value="DUF3678"/>
    <property type="match status" value="1"/>
</dbReference>
<dbReference type="EnsemblPlants" id="OBART11G21520.1">
    <property type="protein sequence ID" value="OBART11G21520.1"/>
    <property type="gene ID" value="OBART11G21520"/>
</dbReference>
<comment type="subcellular location">
    <subcellularLocation>
        <location evidence="1">Membrane</location>
        <topology evidence="1">Single-pass type I membrane protein</topology>
    </subcellularLocation>
</comment>
<keyword evidence="3" id="KW-0732">Signal</keyword>